<evidence type="ECO:0000313" key="2">
    <source>
        <dbReference type="Proteomes" id="UP000494206"/>
    </source>
</evidence>
<reference evidence="1 2" key="1">
    <citation type="submission" date="2020-04" db="EMBL/GenBank/DDBJ databases">
        <authorList>
            <person name="Laetsch R D."/>
            <person name="Stevens L."/>
            <person name="Kumar S."/>
            <person name="Blaxter L. M."/>
        </authorList>
    </citation>
    <scope>NUCLEOTIDE SEQUENCE [LARGE SCALE GENOMIC DNA]</scope>
</reference>
<organism evidence="1 2">
    <name type="scientific">Caenorhabditis bovis</name>
    <dbReference type="NCBI Taxonomy" id="2654633"/>
    <lineage>
        <taxon>Eukaryota</taxon>
        <taxon>Metazoa</taxon>
        <taxon>Ecdysozoa</taxon>
        <taxon>Nematoda</taxon>
        <taxon>Chromadorea</taxon>
        <taxon>Rhabditida</taxon>
        <taxon>Rhabditina</taxon>
        <taxon>Rhabditomorpha</taxon>
        <taxon>Rhabditoidea</taxon>
        <taxon>Rhabditidae</taxon>
        <taxon>Peloderinae</taxon>
        <taxon>Caenorhabditis</taxon>
    </lineage>
</organism>
<gene>
    <name evidence="1" type="ORF">CBOVIS_LOCUS12549</name>
</gene>
<dbReference type="EMBL" id="CADEPM010000012">
    <property type="protein sequence ID" value="CAB3411124.1"/>
    <property type="molecule type" value="Genomic_DNA"/>
</dbReference>
<dbReference type="AlphaFoldDB" id="A0A8S1FG25"/>
<comment type="caution">
    <text evidence="1">The sequence shown here is derived from an EMBL/GenBank/DDBJ whole genome shotgun (WGS) entry which is preliminary data.</text>
</comment>
<protein>
    <submittedName>
        <fullName evidence="1">Uncharacterized protein</fullName>
    </submittedName>
</protein>
<dbReference type="OrthoDB" id="5805396at2759"/>
<evidence type="ECO:0000313" key="1">
    <source>
        <dbReference type="EMBL" id="CAB3411124.1"/>
    </source>
</evidence>
<dbReference type="Proteomes" id="UP000494206">
    <property type="component" value="Unassembled WGS sequence"/>
</dbReference>
<name>A0A8S1FG25_9PELO</name>
<proteinExistence type="predicted"/>
<sequence>MLQFEGVDSTILCVQLDRNIDDLENSILINVEKLVSVFIHNAELHFVNRDGVICRIDGDHCTRLLRCSPLLLPVLSATVIEQRFMLISPKFLASFAIDFPLDYETYELNAILTNGKIAKFGENRLIVFERKSQICWIWDAAKPSSPSHQLVFDGDENTVDLVCDNDNLYTLTNNGIISTWVLQENGRKYRGNLFNTGLLDCLQLLMAFPKKFVVQTVNAIHFLVFAPDEQATSG</sequence>
<accession>A0A8S1FG25</accession>
<keyword evidence="2" id="KW-1185">Reference proteome</keyword>